<dbReference type="Pfam" id="PF01638">
    <property type="entry name" value="HxlR"/>
    <property type="match status" value="1"/>
</dbReference>
<proteinExistence type="predicted"/>
<dbReference type="InterPro" id="IPR036390">
    <property type="entry name" value="WH_DNA-bd_sf"/>
</dbReference>
<dbReference type="AlphaFoldDB" id="A0A1G8A8I3"/>
<dbReference type="EMBL" id="FNCH01000018">
    <property type="protein sequence ID" value="SDH17305.1"/>
    <property type="molecule type" value="Genomic_DNA"/>
</dbReference>
<protein>
    <submittedName>
        <fullName evidence="5">DNA-binding transcriptional regulator, HxlR family</fullName>
    </submittedName>
</protein>
<keyword evidence="3" id="KW-0804">Transcription</keyword>
<evidence type="ECO:0000313" key="5">
    <source>
        <dbReference type="EMBL" id="SDH17305.1"/>
    </source>
</evidence>
<dbReference type="OrthoDB" id="769662at2"/>
<reference evidence="6" key="1">
    <citation type="submission" date="2016-10" db="EMBL/GenBank/DDBJ databases">
        <authorList>
            <person name="Varghese N."/>
            <person name="Submissions S."/>
        </authorList>
    </citation>
    <scope>NUCLEOTIDE SEQUENCE [LARGE SCALE GENOMIC DNA]</scope>
    <source>
        <strain evidence="6">DSM 17933</strain>
    </source>
</reference>
<gene>
    <name evidence="5" type="ORF">SAMN05421827_11843</name>
</gene>
<feature type="domain" description="HTH hxlR-type" evidence="4">
    <location>
        <begin position="15"/>
        <end position="119"/>
    </location>
</feature>
<dbReference type="GO" id="GO:0003677">
    <property type="term" value="F:DNA binding"/>
    <property type="evidence" value="ECO:0007669"/>
    <property type="project" value="UniProtKB-KW"/>
</dbReference>
<dbReference type="STRING" id="405671.SAMN05421827_11843"/>
<keyword evidence="2 5" id="KW-0238">DNA-binding</keyword>
<keyword evidence="6" id="KW-1185">Reference proteome</keyword>
<accession>A0A1G8A8I3</accession>
<dbReference type="PANTHER" id="PTHR33204">
    <property type="entry name" value="TRANSCRIPTIONAL REGULATOR, MARR FAMILY"/>
    <property type="match status" value="1"/>
</dbReference>
<sequence>MEFYMGNKDQIHSQCRQTSIAINDALDLLAGKWTPLIIMALLVRKVLCFTALKTEIEGISSKVLSSSLKRLEQQLIIERNASSGQLGKIEYKLTDHGRNLEKLLEQLSDVGIAHRIMLTGRNVQERAIAEFENFGTKHIL</sequence>
<organism evidence="5 6">
    <name type="scientific">Pedobacter terrae</name>
    <dbReference type="NCBI Taxonomy" id="405671"/>
    <lineage>
        <taxon>Bacteria</taxon>
        <taxon>Pseudomonadati</taxon>
        <taxon>Bacteroidota</taxon>
        <taxon>Sphingobacteriia</taxon>
        <taxon>Sphingobacteriales</taxon>
        <taxon>Sphingobacteriaceae</taxon>
        <taxon>Pedobacter</taxon>
    </lineage>
</organism>
<evidence type="ECO:0000256" key="3">
    <source>
        <dbReference type="ARBA" id="ARBA00023163"/>
    </source>
</evidence>
<evidence type="ECO:0000256" key="1">
    <source>
        <dbReference type="ARBA" id="ARBA00023015"/>
    </source>
</evidence>
<dbReference type="InterPro" id="IPR036388">
    <property type="entry name" value="WH-like_DNA-bd_sf"/>
</dbReference>
<name>A0A1G8A8I3_9SPHI</name>
<dbReference type="PROSITE" id="PS51118">
    <property type="entry name" value="HTH_HXLR"/>
    <property type="match status" value="1"/>
</dbReference>
<evidence type="ECO:0000313" key="6">
    <source>
        <dbReference type="Proteomes" id="UP000199643"/>
    </source>
</evidence>
<keyword evidence="1" id="KW-0805">Transcription regulation</keyword>
<dbReference type="Proteomes" id="UP000199643">
    <property type="component" value="Unassembled WGS sequence"/>
</dbReference>
<dbReference type="InterPro" id="IPR002577">
    <property type="entry name" value="HTH_HxlR"/>
</dbReference>
<evidence type="ECO:0000259" key="4">
    <source>
        <dbReference type="PROSITE" id="PS51118"/>
    </source>
</evidence>
<evidence type="ECO:0000256" key="2">
    <source>
        <dbReference type="ARBA" id="ARBA00023125"/>
    </source>
</evidence>
<dbReference type="SUPFAM" id="SSF46785">
    <property type="entry name" value="Winged helix' DNA-binding domain"/>
    <property type="match status" value="1"/>
</dbReference>
<dbReference type="PANTHER" id="PTHR33204:SF18">
    <property type="entry name" value="TRANSCRIPTIONAL REGULATORY PROTEIN"/>
    <property type="match status" value="1"/>
</dbReference>
<dbReference type="Gene3D" id="1.10.10.10">
    <property type="entry name" value="Winged helix-like DNA-binding domain superfamily/Winged helix DNA-binding domain"/>
    <property type="match status" value="1"/>
</dbReference>